<keyword evidence="7" id="KW-1185">Reference proteome</keyword>
<evidence type="ECO:0000256" key="4">
    <source>
        <dbReference type="SAM" id="MobiDB-lite"/>
    </source>
</evidence>
<keyword evidence="3" id="KW-0511">Multifunctional enzyme</keyword>
<dbReference type="InterPro" id="IPR036291">
    <property type="entry name" value="NAD(P)-bd_dom_sf"/>
</dbReference>
<dbReference type="Proteomes" id="UP000431684">
    <property type="component" value="Unassembled WGS sequence"/>
</dbReference>
<dbReference type="EMBL" id="WNWM01000002">
    <property type="protein sequence ID" value="MUI11497.1"/>
    <property type="molecule type" value="Genomic_DNA"/>
</dbReference>
<accession>A0A6I3X5L6</accession>
<feature type="compositionally biased region" description="Basic and acidic residues" evidence="4">
    <location>
        <begin position="27"/>
        <end position="44"/>
    </location>
</feature>
<sequence length="257" mass="27038">MTQYQSDLHSNARTARGTLQEVVAGEPGKHPSWRHDGQSQHREPQASALPLAPKEANATGLAAHATPPARRVGIMGSTATSMDIARSLLDADIPVTLFDLAQDGLDKATAAMRSTYHEAFAAGRLTAAQRDRRVALLAGTVNLHHLKDCDVIIDALCAGTGGEETVLRRLHEVVRPGAIVMTCASHGDIDRVASLTRNPDNVLGLQASAGADGSRAWQITPGKATSALALARAAGLLGNLGKPRHAFDVQPQPEGLQ</sequence>
<evidence type="ECO:0000313" key="7">
    <source>
        <dbReference type="Proteomes" id="UP000431684"/>
    </source>
</evidence>
<keyword evidence="1" id="KW-0413">Isomerase</keyword>
<dbReference type="AlphaFoldDB" id="A0A6I3X5L6"/>
<evidence type="ECO:0000259" key="5">
    <source>
        <dbReference type="Pfam" id="PF02737"/>
    </source>
</evidence>
<organism evidence="6 7">
    <name type="scientific">Pseudoduganella dura</name>
    <dbReference type="NCBI Taxonomy" id="321982"/>
    <lineage>
        <taxon>Bacteria</taxon>
        <taxon>Pseudomonadati</taxon>
        <taxon>Pseudomonadota</taxon>
        <taxon>Betaproteobacteria</taxon>
        <taxon>Burkholderiales</taxon>
        <taxon>Oxalobacteraceae</taxon>
        <taxon>Telluria group</taxon>
        <taxon>Pseudoduganella</taxon>
    </lineage>
</organism>
<feature type="domain" description="3-hydroxyacyl-CoA dehydrogenase NAD binding" evidence="5">
    <location>
        <begin position="72"/>
        <end position="242"/>
    </location>
</feature>
<dbReference type="GO" id="GO:0016829">
    <property type="term" value="F:lyase activity"/>
    <property type="evidence" value="ECO:0007669"/>
    <property type="project" value="UniProtKB-KW"/>
</dbReference>
<gene>
    <name evidence="6" type="ORF">GJV26_03180</name>
</gene>
<keyword evidence="2" id="KW-0456">Lyase</keyword>
<dbReference type="OrthoDB" id="8756983at2"/>
<name>A0A6I3X5L6_9BURK</name>
<protein>
    <recommendedName>
        <fullName evidence="5">3-hydroxyacyl-CoA dehydrogenase NAD binding domain-containing protein</fullName>
    </recommendedName>
</protein>
<dbReference type="GO" id="GO:0016853">
    <property type="term" value="F:isomerase activity"/>
    <property type="evidence" value="ECO:0007669"/>
    <property type="project" value="UniProtKB-KW"/>
</dbReference>
<comment type="caution">
    <text evidence="6">The sequence shown here is derived from an EMBL/GenBank/DDBJ whole genome shotgun (WGS) entry which is preliminary data.</text>
</comment>
<dbReference type="Pfam" id="PF02737">
    <property type="entry name" value="3HCDH_N"/>
    <property type="match status" value="1"/>
</dbReference>
<dbReference type="SUPFAM" id="SSF51735">
    <property type="entry name" value="NAD(P)-binding Rossmann-fold domains"/>
    <property type="match status" value="1"/>
</dbReference>
<evidence type="ECO:0000256" key="2">
    <source>
        <dbReference type="ARBA" id="ARBA00023239"/>
    </source>
</evidence>
<dbReference type="PANTHER" id="PTHR23309">
    <property type="entry name" value="3-HYDROXYACYL-COA DEHYROGENASE"/>
    <property type="match status" value="1"/>
</dbReference>
<proteinExistence type="predicted"/>
<evidence type="ECO:0000256" key="3">
    <source>
        <dbReference type="ARBA" id="ARBA00023268"/>
    </source>
</evidence>
<dbReference type="Gene3D" id="3.40.50.720">
    <property type="entry name" value="NAD(P)-binding Rossmann-like Domain"/>
    <property type="match status" value="1"/>
</dbReference>
<dbReference type="GO" id="GO:0070403">
    <property type="term" value="F:NAD+ binding"/>
    <property type="evidence" value="ECO:0007669"/>
    <property type="project" value="InterPro"/>
</dbReference>
<dbReference type="InterPro" id="IPR006176">
    <property type="entry name" value="3-OHacyl-CoA_DH_NAD-bd"/>
</dbReference>
<evidence type="ECO:0000313" key="6">
    <source>
        <dbReference type="EMBL" id="MUI11497.1"/>
    </source>
</evidence>
<dbReference type="GO" id="GO:0006631">
    <property type="term" value="P:fatty acid metabolic process"/>
    <property type="evidence" value="ECO:0007669"/>
    <property type="project" value="InterPro"/>
</dbReference>
<feature type="region of interest" description="Disordered" evidence="4">
    <location>
        <begin position="25"/>
        <end position="47"/>
    </location>
</feature>
<evidence type="ECO:0000256" key="1">
    <source>
        <dbReference type="ARBA" id="ARBA00023235"/>
    </source>
</evidence>
<reference evidence="6 7" key="1">
    <citation type="submission" date="2019-11" db="EMBL/GenBank/DDBJ databases">
        <title>Draft Genome Sequences of Six Type Strains of the Genus Massilia.</title>
        <authorList>
            <person name="Miess H."/>
            <person name="Frediansyah A."/>
            <person name="Goeker M."/>
            <person name="Gross H."/>
        </authorList>
    </citation>
    <scope>NUCLEOTIDE SEQUENCE [LARGE SCALE GENOMIC DNA]</scope>
    <source>
        <strain evidence="6 7">DSM 17513</strain>
    </source>
</reference>
<dbReference type="RefSeq" id="WP_155707562.1">
    <property type="nucleotide sequence ID" value="NZ_BMWU01000018.1"/>
</dbReference>